<comment type="caution">
    <text evidence="2">The sequence shown here is derived from an EMBL/GenBank/DDBJ whole genome shotgun (WGS) entry which is preliminary data.</text>
</comment>
<keyword evidence="1" id="KW-0472">Membrane</keyword>
<organism evidence="2 3">
    <name type="scientific">Anaerococcus hydrogenalis DSM 7454</name>
    <dbReference type="NCBI Taxonomy" id="561177"/>
    <lineage>
        <taxon>Bacteria</taxon>
        <taxon>Bacillati</taxon>
        <taxon>Bacillota</taxon>
        <taxon>Tissierellia</taxon>
        <taxon>Tissierellales</taxon>
        <taxon>Peptoniphilaceae</taxon>
        <taxon>Anaerococcus</taxon>
    </lineage>
</organism>
<reference evidence="2 3" key="1">
    <citation type="submission" date="2008-09" db="EMBL/GenBank/DDBJ databases">
        <authorList>
            <person name="Fulton L."/>
            <person name="Clifton S."/>
            <person name="Fulton B."/>
            <person name="Xu J."/>
            <person name="Minx P."/>
            <person name="Pepin K.H."/>
            <person name="Johnson M."/>
            <person name="Thiruvilangam P."/>
            <person name="Bhonagiri V."/>
            <person name="Nash W.E."/>
            <person name="Mardis E.R."/>
            <person name="Wilson R.K."/>
        </authorList>
    </citation>
    <scope>NUCLEOTIDE SEQUENCE [LARGE SCALE GENOMIC DNA]</scope>
    <source>
        <strain evidence="2 3">DSM 7454</strain>
    </source>
</reference>
<keyword evidence="1" id="KW-0812">Transmembrane</keyword>
<name>B6W6X7_9FIRM</name>
<keyword evidence="1" id="KW-1133">Transmembrane helix</keyword>
<evidence type="ECO:0000313" key="3">
    <source>
        <dbReference type="Proteomes" id="UP000005451"/>
    </source>
</evidence>
<feature type="transmembrane region" description="Helical" evidence="1">
    <location>
        <begin position="6"/>
        <end position="26"/>
    </location>
</feature>
<dbReference type="EMBL" id="ABXA01000007">
    <property type="protein sequence ID" value="EEB36830.1"/>
    <property type="molecule type" value="Genomic_DNA"/>
</dbReference>
<accession>B6W6X7</accession>
<gene>
    <name evidence="2" type="ORF">ANHYDRO_00323</name>
</gene>
<dbReference type="STRING" id="561177.ANHYDRO_00323"/>
<reference evidence="2 3" key="2">
    <citation type="submission" date="2008-10" db="EMBL/GenBank/DDBJ databases">
        <title>Draft genome sequence of Anaerococcus hydrogenalis (DSM 7454).</title>
        <authorList>
            <person name="Sudarsanam P."/>
            <person name="Ley R."/>
            <person name="Guruge J."/>
            <person name="Turnbaugh P.J."/>
            <person name="Mahowald M."/>
            <person name="Liep D."/>
            <person name="Gordon J."/>
        </authorList>
    </citation>
    <scope>NUCLEOTIDE SEQUENCE [LARGE SCALE GENOMIC DNA]</scope>
    <source>
        <strain evidence="2 3">DSM 7454</strain>
    </source>
</reference>
<protein>
    <submittedName>
        <fullName evidence="2">Uncharacterized protein</fullName>
    </submittedName>
</protein>
<sequence>MYQKKTRILISSSFFYLGTFAIALFFKRNQKFLKFLEKMLTKEI</sequence>
<dbReference type="AlphaFoldDB" id="B6W6X7"/>
<evidence type="ECO:0000313" key="2">
    <source>
        <dbReference type="EMBL" id="EEB36830.1"/>
    </source>
</evidence>
<proteinExistence type="predicted"/>
<evidence type="ECO:0000256" key="1">
    <source>
        <dbReference type="SAM" id="Phobius"/>
    </source>
</evidence>
<dbReference type="Proteomes" id="UP000005451">
    <property type="component" value="Unassembled WGS sequence"/>
</dbReference>